<evidence type="ECO:0000256" key="5">
    <source>
        <dbReference type="ARBA" id="ARBA00022792"/>
    </source>
</evidence>
<comment type="function">
    <text evidence="10 12">Plays a role in maintaining the mitochondrial genome and in controlling the mtDNA escape. Involved in the regulation of mtDNA nucleotide structure and number. May have a dispensable role in early maturation of pre-rRNA.</text>
</comment>
<evidence type="ECO:0000256" key="10">
    <source>
        <dbReference type="ARBA" id="ARBA00025276"/>
    </source>
</evidence>
<comment type="similarity">
    <text evidence="2 12">Belongs to the YME2 family.</text>
</comment>
<dbReference type="InterPro" id="IPR018850">
    <property type="entry name" value="Mt_escape_2_C"/>
</dbReference>
<dbReference type="GO" id="GO:0005743">
    <property type="term" value="C:mitochondrial inner membrane"/>
    <property type="evidence" value="ECO:0007669"/>
    <property type="project" value="UniProtKB-SubCell"/>
</dbReference>
<evidence type="ECO:0000256" key="1">
    <source>
        <dbReference type="ARBA" id="ARBA00004434"/>
    </source>
</evidence>
<keyword evidence="12" id="KW-0507">mRNA processing</keyword>
<keyword evidence="9" id="KW-0472">Membrane</keyword>
<dbReference type="SMART" id="SM00360">
    <property type="entry name" value="RRM"/>
    <property type="match status" value="1"/>
</dbReference>
<dbReference type="InterPro" id="IPR000504">
    <property type="entry name" value="RRM_dom"/>
</dbReference>
<keyword evidence="4" id="KW-0812">Transmembrane</keyword>
<evidence type="ECO:0000256" key="6">
    <source>
        <dbReference type="ARBA" id="ARBA00022946"/>
    </source>
</evidence>
<keyword evidence="15" id="KW-1185">Reference proteome</keyword>
<dbReference type="Gene3D" id="3.30.70.330">
    <property type="match status" value="1"/>
</dbReference>
<evidence type="ECO:0000256" key="12">
    <source>
        <dbReference type="RuleBase" id="RU367108"/>
    </source>
</evidence>
<evidence type="ECO:0000259" key="13">
    <source>
        <dbReference type="PROSITE" id="PS50102"/>
    </source>
</evidence>
<name>A0A507DQV3_9FUNG</name>
<sequence length="858" mass="95631">MHLTALTARGLLIPRLACRGASARASLISTRLATTASIPRLVHTTSISREAQTDAPGVSLQSTLNYPDSTPAVGTTSGTPPSVKGTIWFDNIFPVRYWKYDPRWLWVRKYANDAAKAANKRLIPHTFPANFKYLGATPNWKEGGVFVHFKYEGHSVDEAVETIRNHIEKRGIRSWMNLQLVRVFHVKGRPWVDDMLGRLPSEVLKVEFNGPDASVEDLYKEFRPYGKIVNITLQPANVKDLPRFALIEYMRVRSATSARNCLNGEAIVGTTININYEKRKHTSESIWNWISSHPRITVPVLLGLLAGLTYVVFDPIRVFFITNQLTDRFSLRKYTGAAEQLWSSTTSSISFMWGHKHRDTVVAPETWTERQQDLARLQHHLKQTPDTVVLVNGPKGSGKSQLVKKAIEHSKYKLVIRCQELAGQPTHVLLNRLAAQINFKPMFNWLVQMSAMIDTMITATTGAKAGLSTTNEGQIHKMLELLSAAVSRVTMQQKEARNKILSEQLLHQRMENNGESASSAKATADEKNIVESSIPDVEYPVIVIDGFLASEASKDSVIYDLLVEWAAVAAEYHLAHVILISDNPIAVKTISKALPNKTIEMVSLSDATPESALAVVQRRLGDSINTDALKRCIDGLGGRLTDLELLIQKIRAGMSPEDAYQEIVVRAINEVRKLGLGEDAIAHPSPTTPVVSTLGGGNKNTWTPIQFWKIVQLLTKHDEISYDGTRFHAFFKGDESPLQAMERAGLISITYDAGRPYALRASRPVYRTAFMHMLADRRLAATMGILTTKQGIADEEDAFRKTVGEMKTLIDLHDHKTVKRVVSDRLAALRDAFKAHVDKIAQLNNEQKAHKAVVAIDE</sequence>
<protein>
    <recommendedName>
        <fullName evidence="3 12">Mitochondrial escape protein 2</fullName>
    </recommendedName>
</protein>
<dbReference type="PROSITE" id="PS50102">
    <property type="entry name" value="RRM"/>
    <property type="match status" value="1"/>
</dbReference>
<evidence type="ECO:0000256" key="2">
    <source>
        <dbReference type="ARBA" id="ARBA00010320"/>
    </source>
</evidence>
<comment type="caution">
    <text evidence="14">The sequence shown here is derived from an EMBL/GenBank/DDBJ whole genome shotgun (WGS) entry which is preliminary data.</text>
</comment>
<dbReference type="AlphaFoldDB" id="A0A507DQV3"/>
<dbReference type="PANTHER" id="PTHR32198">
    <property type="entry name" value="MITOCHONDRIAL ESCAPE PROTEIN 2"/>
    <property type="match status" value="1"/>
</dbReference>
<keyword evidence="5 12" id="KW-0999">Mitochondrion inner membrane</keyword>
<dbReference type="SUPFAM" id="SSF52540">
    <property type="entry name" value="P-loop containing nucleoside triphosphate hydrolases"/>
    <property type="match status" value="1"/>
</dbReference>
<organism evidence="14 15">
    <name type="scientific">Powellomyces hirtus</name>
    <dbReference type="NCBI Taxonomy" id="109895"/>
    <lineage>
        <taxon>Eukaryota</taxon>
        <taxon>Fungi</taxon>
        <taxon>Fungi incertae sedis</taxon>
        <taxon>Chytridiomycota</taxon>
        <taxon>Chytridiomycota incertae sedis</taxon>
        <taxon>Chytridiomycetes</taxon>
        <taxon>Spizellomycetales</taxon>
        <taxon>Powellomycetaceae</taxon>
        <taxon>Powellomyces</taxon>
    </lineage>
</organism>
<evidence type="ECO:0000256" key="4">
    <source>
        <dbReference type="ARBA" id="ARBA00022692"/>
    </source>
</evidence>
<evidence type="ECO:0000256" key="7">
    <source>
        <dbReference type="ARBA" id="ARBA00022989"/>
    </source>
</evidence>
<dbReference type="Proteomes" id="UP000318582">
    <property type="component" value="Unassembled WGS sequence"/>
</dbReference>
<dbReference type="EMBL" id="QEAQ01000172">
    <property type="protein sequence ID" value="TPX54104.1"/>
    <property type="molecule type" value="Genomic_DNA"/>
</dbReference>
<dbReference type="InterPro" id="IPR035979">
    <property type="entry name" value="RBD_domain_sf"/>
</dbReference>
<keyword evidence="6" id="KW-0809">Transit peptide</keyword>
<evidence type="ECO:0000256" key="9">
    <source>
        <dbReference type="ARBA" id="ARBA00023136"/>
    </source>
</evidence>
<dbReference type="Gene3D" id="3.40.50.300">
    <property type="entry name" value="P-loop containing nucleotide triphosphate hydrolases"/>
    <property type="match status" value="1"/>
</dbReference>
<accession>A0A507DQV3</accession>
<keyword evidence="8 12" id="KW-0496">Mitochondrion</keyword>
<dbReference type="InterPro" id="IPR012677">
    <property type="entry name" value="Nucleotide-bd_a/b_plait_sf"/>
</dbReference>
<gene>
    <name evidence="14" type="ORF">PhCBS80983_g06057</name>
</gene>
<dbReference type="GO" id="GO:0003723">
    <property type="term" value="F:RNA binding"/>
    <property type="evidence" value="ECO:0007669"/>
    <property type="project" value="UniProtKB-UniRule"/>
</dbReference>
<dbReference type="InterPro" id="IPR027417">
    <property type="entry name" value="P-loop_NTPase"/>
</dbReference>
<evidence type="ECO:0000313" key="14">
    <source>
        <dbReference type="EMBL" id="TPX54104.1"/>
    </source>
</evidence>
<dbReference type="InterPro" id="IPR039627">
    <property type="entry name" value="Yme2_C"/>
</dbReference>
<dbReference type="STRING" id="109895.A0A507DQV3"/>
<feature type="domain" description="RRM" evidence="13">
    <location>
        <begin position="195"/>
        <end position="279"/>
    </location>
</feature>
<evidence type="ECO:0000256" key="8">
    <source>
        <dbReference type="ARBA" id="ARBA00023128"/>
    </source>
</evidence>
<evidence type="ECO:0000256" key="11">
    <source>
        <dbReference type="PROSITE-ProRule" id="PRU00176"/>
    </source>
</evidence>
<reference evidence="14 15" key="1">
    <citation type="journal article" date="2019" name="Sci. Rep.">
        <title>Comparative genomics of chytrid fungi reveal insights into the obligate biotrophic and pathogenic lifestyle of Synchytrium endobioticum.</title>
        <authorList>
            <person name="van de Vossenberg B.T.L.H."/>
            <person name="Warris S."/>
            <person name="Nguyen H.D.T."/>
            <person name="van Gent-Pelzer M.P.E."/>
            <person name="Joly D.L."/>
            <person name="van de Geest H.C."/>
            <person name="Bonants P.J.M."/>
            <person name="Smith D.S."/>
            <person name="Levesque C.A."/>
            <person name="van der Lee T.A.J."/>
        </authorList>
    </citation>
    <scope>NUCLEOTIDE SEQUENCE [LARGE SCALE GENOMIC DNA]</scope>
    <source>
        <strain evidence="14 15">CBS 809.83</strain>
    </source>
</reference>
<dbReference type="PANTHER" id="PTHR32198:SF2">
    <property type="entry name" value="MITOCHONDRIAL ESCAPE PROTEIN 2"/>
    <property type="match status" value="1"/>
</dbReference>
<keyword evidence="11 12" id="KW-0694">RNA-binding</keyword>
<comment type="subcellular location">
    <subcellularLocation>
        <location evidence="1 12">Mitochondrion inner membrane</location>
        <topology evidence="1 12">Single-pass membrane protein</topology>
    </subcellularLocation>
</comment>
<dbReference type="Pfam" id="PF10443">
    <property type="entry name" value="RNA12"/>
    <property type="match status" value="1"/>
</dbReference>
<proteinExistence type="inferred from homology"/>
<evidence type="ECO:0000313" key="15">
    <source>
        <dbReference type="Proteomes" id="UP000318582"/>
    </source>
</evidence>
<dbReference type="Pfam" id="PF00076">
    <property type="entry name" value="RRM_1"/>
    <property type="match status" value="1"/>
</dbReference>
<keyword evidence="7" id="KW-1133">Transmembrane helix</keyword>
<evidence type="ECO:0000256" key="3">
    <source>
        <dbReference type="ARBA" id="ARBA00020222"/>
    </source>
</evidence>
<dbReference type="SUPFAM" id="SSF54928">
    <property type="entry name" value="RNA-binding domain, RBD"/>
    <property type="match status" value="1"/>
</dbReference>
<dbReference type="GO" id="GO:0006397">
    <property type="term" value="P:mRNA processing"/>
    <property type="evidence" value="ECO:0007669"/>
    <property type="project" value="UniProtKB-UniRule"/>
</dbReference>